<keyword evidence="1" id="KW-1133">Transmembrane helix</keyword>
<dbReference type="OrthoDB" id="7522752at2"/>
<dbReference type="Proteomes" id="UP000024547">
    <property type="component" value="Unassembled WGS sequence"/>
</dbReference>
<dbReference type="PROSITE" id="PS50234">
    <property type="entry name" value="VWFA"/>
    <property type="match status" value="1"/>
</dbReference>
<dbReference type="SUPFAM" id="SSF53300">
    <property type="entry name" value="vWA-like"/>
    <property type="match status" value="1"/>
</dbReference>
<keyword evidence="1" id="KW-0812">Transmembrane</keyword>
<proteinExistence type="predicted"/>
<keyword evidence="4" id="KW-1185">Reference proteome</keyword>
<accession>A0A059E4Z5</accession>
<protein>
    <recommendedName>
        <fullName evidence="2">VWFA domain-containing protein</fullName>
    </recommendedName>
</protein>
<organism evidence="3 4">
    <name type="scientific">Hyphomonas atlantica</name>
    <dbReference type="NCBI Taxonomy" id="1280948"/>
    <lineage>
        <taxon>Bacteria</taxon>
        <taxon>Pseudomonadati</taxon>
        <taxon>Pseudomonadota</taxon>
        <taxon>Alphaproteobacteria</taxon>
        <taxon>Hyphomonadales</taxon>
        <taxon>Hyphomonadaceae</taxon>
        <taxon>Hyphomonas</taxon>
    </lineage>
</organism>
<keyword evidence="1" id="KW-0472">Membrane</keyword>
<dbReference type="AlphaFoldDB" id="A0A059E4Z5"/>
<dbReference type="CDD" id="cd00198">
    <property type="entry name" value="vWFA"/>
    <property type="match status" value="1"/>
</dbReference>
<feature type="domain" description="VWFA" evidence="2">
    <location>
        <begin position="152"/>
        <end position="203"/>
    </location>
</feature>
<evidence type="ECO:0000256" key="1">
    <source>
        <dbReference type="SAM" id="Phobius"/>
    </source>
</evidence>
<dbReference type="EMBL" id="AWFH01000008">
    <property type="protein sequence ID" value="KCZ62746.1"/>
    <property type="molecule type" value="Genomic_DNA"/>
</dbReference>
<dbReference type="STRING" id="1280948.HY36_15365"/>
<sequence length="480" mass="52964">MIILNFAAAQLKTLRRLKDETEGNVAIIFALLTIPLFLLMGFAIDLQQVNTAKNRVQYILDSAVIAGAREMQEGKSDTQIKAYILNYFESAMKAQGMATDCADPVSTIASESQDISVTVRCDQPTSIMQITGTKELTFGVTSASTYGIGKVDIAFVFDVSGSMGGSKMTALKDAAETAVDVLIPVKDDGTTGEVRIGMASYSSMVDAGSDYFLKATGKTPIRIYTETYTTREFVGYEYVCTRERRDGSCRRWGYEAIYADVEKTATKTVNNTCVKERIGDDAFTDADPGPYAWIEAAEAYIQRDRDGDPYTDYYGNPYWTVESCNPIGPQPMTANRDKLYDYIDDLNASGGTAGHLGIAWGWYLIAPDWDTVWPAGSDPYPYDEPDSAKAMIIMTDGEFNQEYNTSEGDSFDQSKKMCDGIKEQGIKVYTVAFSAPRAGREILAYCASGEEFTFTPDSSEELKEAYTKIAQSISDLRIRY</sequence>
<dbReference type="InterPro" id="IPR028087">
    <property type="entry name" value="Tad_N"/>
</dbReference>
<dbReference type="eggNOG" id="COG4655">
    <property type="taxonomic scope" value="Bacteria"/>
</dbReference>
<reference evidence="3 4" key="1">
    <citation type="journal article" date="2014" name="Antonie Van Leeuwenhoek">
        <title>Hyphomonas beringensis sp. nov. and Hyphomonas chukchiensis sp. nov., isolated from surface seawater of the Bering Sea and Chukchi Sea.</title>
        <authorList>
            <person name="Li C."/>
            <person name="Lai Q."/>
            <person name="Li G."/>
            <person name="Dong C."/>
            <person name="Wang J."/>
            <person name="Liao Y."/>
            <person name="Shao Z."/>
        </authorList>
    </citation>
    <scope>NUCLEOTIDE SEQUENCE [LARGE SCALE GENOMIC DNA]</scope>
    <source>
        <strain evidence="3 4">22II1-22F38</strain>
    </source>
</reference>
<gene>
    <name evidence="3" type="ORF">HY36_15365</name>
</gene>
<dbReference type="Pfam" id="PF13400">
    <property type="entry name" value="Tad"/>
    <property type="match status" value="1"/>
</dbReference>
<evidence type="ECO:0000259" key="2">
    <source>
        <dbReference type="PROSITE" id="PS50234"/>
    </source>
</evidence>
<dbReference type="InterPro" id="IPR036465">
    <property type="entry name" value="vWFA_dom_sf"/>
</dbReference>
<dbReference type="RefSeq" id="WP_035550106.1">
    <property type="nucleotide sequence ID" value="NZ_AWFH01000008.1"/>
</dbReference>
<name>A0A059E4Z5_9PROT</name>
<comment type="caution">
    <text evidence="3">The sequence shown here is derived from an EMBL/GenBank/DDBJ whole genome shotgun (WGS) entry which is preliminary data.</text>
</comment>
<dbReference type="PATRIC" id="fig|1280948.3.peg.1307"/>
<dbReference type="Gene3D" id="3.40.50.410">
    <property type="entry name" value="von Willebrand factor, type A domain"/>
    <property type="match status" value="2"/>
</dbReference>
<feature type="transmembrane region" description="Helical" evidence="1">
    <location>
        <begin position="25"/>
        <end position="44"/>
    </location>
</feature>
<evidence type="ECO:0000313" key="3">
    <source>
        <dbReference type="EMBL" id="KCZ62746.1"/>
    </source>
</evidence>
<dbReference type="InterPro" id="IPR002035">
    <property type="entry name" value="VWF_A"/>
</dbReference>
<evidence type="ECO:0000313" key="4">
    <source>
        <dbReference type="Proteomes" id="UP000024547"/>
    </source>
</evidence>